<keyword evidence="5 6" id="KW-0472">Membrane</keyword>
<proteinExistence type="predicted"/>
<gene>
    <name evidence="8" type="ORF">MNBD_ALPHA05-2059</name>
</gene>
<protein>
    <submittedName>
        <fullName evidence="8">FIG071646: Sugar transferase</fullName>
    </submittedName>
</protein>
<evidence type="ECO:0000259" key="7">
    <source>
        <dbReference type="Pfam" id="PF02397"/>
    </source>
</evidence>
<sequence>DGLIGAGANTGALDLDTVDMRAVNRAAAAMTGHDISQFKRVLDVVLSLGLIVSLAPLLVLTALAIKLDSRGPVLYRQRRVGKDGKLFEVYKFRSMRMDAEKDGPQYARINDDRVTRIGRLIRKTRIDEIPQAMNVLRGEMSFVGPRPERPEFVAELERAIPHYRSRQLVKPGITGWAQVKYEYAATVEGASEKLRYDLYYIRNFTPLLDIIIIVMTIRVAVFGIGSR</sequence>
<comment type="subcellular location">
    <subcellularLocation>
        <location evidence="1">Membrane</location>
        <topology evidence="1">Multi-pass membrane protein</topology>
    </subcellularLocation>
</comment>
<evidence type="ECO:0000256" key="4">
    <source>
        <dbReference type="ARBA" id="ARBA00022989"/>
    </source>
</evidence>
<feature type="transmembrane region" description="Helical" evidence="6">
    <location>
        <begin position="204"/>
        <end position="224"/>
    </location>
</feature>
<dbReference type="GO" id="GO:0016020">
    <property type="term" value="C:membrane"/>
    <property type="evidence" value="ECO:0007669"/>
    <property type="project" value="UniProtKB-SubCell"/>
</dbReference>
<dbReference type="AlphaFoldDB" id="A0A3B0SIE1"/>
<dbReference type="NCBIfam" id="TIGR03025">
    <property type="entry name" value="EPS_sugtrans"/>
    <property type="match status" value="1"/>
</dbReference>
<name>A0A3B0SIE1_9ZZZZ</name>
<keyword evidence="3 6" id="KW-0812">Transmembrane</keyword>
<keyword evidence="4 6" id="KW-1133">Transmembrane helix</keyword>
<dbReference type="GO" id="GO:0016780">
    <property type="term" value="F:phosphotransferase activity, for other substituted phosphate groups"/>
    <property type="evidence" value="ECO:0007669"/>
    <property type="project" value="TreeGrafter"/>
</dbReference>
<keyword evidence="2 8" id="KW-0808">Transferase</keyword>
<organism evidence="8">
    <name type="scientific">hydrothermal vent metagenome</name>
    <dbReference type="NCBI Taxonomy" id="652676"/>
    <lineage>
        <taxon>unclassified sequences</taxon>
        <taxon>metagenomes</taxon>
        <taxon>ecological metagenomes</taxon>
    </lineage>
</organism>
<dbReference type="Pfam" id="PF02397">
    <property type="entry name" value="Bac_transf"/>
    <property type="match status" value="1"/>
</dbReference>
<dbReference type="InterPro" id="IPR017475">
    <property type="entry name" value="EPS_sugar_tfrase"/>
</dbReference>
<dbReference type="InterPro" id="IPR003362">
    <property type="entry name" value="Bact_transf"/>
</dbReference>
<evidence type="ECO:0000256" key="5">
    <source>
        <dbReference type="ARBA" id="ARBA00023136"/>
    </source>
</evidence>
<dbReference type="PANTHER" id="PTHR30576:SF0">
    <property type="entry name" value="UNDECAPRENYL-PHOSPHATE N-ACETYLGALACTOSAMINYL 1-PHOSPHATE TRANSFERASE-RELATED"/>
    <property type="match status" value="1"/>
</dbReference>
<feature type="domain" description="Bacterial sugar transferase" evidence="7">
    <location>
        <begin position="39"/>
        <end position="220"/>
    </location>
</feature>
<dbReference type="EMBL" id="UOEH01000312">
    <property type="protein sequence ID" value="VAW00569.1"/>
    <property type="molecule type" value="Genomic_DNA"/>
</dbReference>
<accession>A0A3B0SIE1</accession>
<feature type="non-terminal residue" evidence="8">
    <location>
        <position position="1"/>
    </location>
</feature>
<dbReference type="PANTHER" id="PTHR30576">
    <property type="entry name" value="COLANIC BIOSYNTHESIS UDP-GLUCOSE LIPID CARRIER TRANSFERASE"/>
    <property type="match status" value="1"/>
</dbReference>
<evidence type="ECO:0000256" key="1">
    <source>
        <dbReference type="ARBA" id="ARBA00004141"/>
    </source>
</evidence>
<evidence type="ECO:0000256" key="2">
    <source>
        <dbReference type="ARBA" id="ARBA00022679"/>
    </source>
</evidence>
<evidence type="ECO:0000313" key="8">
    <source>
        <dbReference type="EMBL" id="VAW00569.1"/>
    </source>
</evidence>
<reference evidence="8" key="1">
    <citation type="submission" date="2018-06" db="EMBL/GenBank/DDBJ databases">
        <authorList>
            <person name="Zhirakovskaya E."/>
        </authorList>
    </citation>
    <scope>NUCLEOTIDE SEQUENCE</scope>
</reference>
<evidence type="ECO:0000256" key="6">
    <source>
        <dbReference type="SAM" id="Phobius"/>
    </source>
</evidence>
<evidence type="ECO:0000256" key="3">
    <source>
        <dbReference type="ARBA" id="ARBA00022692"/>
    </source>
</evidence>
<feature type="transmembrane region" description="Helical" evidence="6">
    <location>
        <begin position="44"/>
        <end position="65"/>
    </location>
</feature>